<dbReference type="GeneID" id="85386122"/>
<reference evidence="1" key="1">
    <citation type="submission" date="2021-12" db="EMBL/GenBank/DDBJ databases">
        <title>Comparative genomics, transcriptomics and evolutionary studies reveal genomic signatures of adaptation to plant cell wall in hemibiotrophic fungi.</title>
        <authorList>
            <consortium name="DOE Joint Genome Institute"/>
            <person name="Baroncelli R."/>
            <person name="Diaz J.F."/>
            <person name="Benocci T."/>
            <person name="Peng M."/>
            <person name="Battaglia E."/>
            <person name="Haridas S."/>
            <person name="Andreopoulos W."/>
            <person name="Labutti K."/>
            <person name="Pangilinan J."/>
            <person name="Floch G.L."/>
            <person name="Makela M.R."/>
            <person name="Henrissat B."/>
            <person name="Grigoriev I.V."/>
            <person name="Crouch J.A."/>
            <person name="De Vries R.P."/>
            <person name="Sukno S.A."/>
            <person name="Thon M.R."/>
        </authorList>
    </citation>
    <scope>NUCLEOTIDE SEQUENCE</scope>
    <source>
        <strain evidence="1">CBS 112980</strain>
    </source>
</reference>
<name>A0AAD9D246_GLOAC</name>
<protein>
    <submittedName>
        <fullName evidence="1">Uncharacterized protein</fullName>
    </submittedName>
</protein>
<gene>
    <name evidence="1" type="ORF">BDZ83DRAFT_296643</name>
</gene>
<accession>A0AAD9D246</accession>
<dbReference type="EMBL" id="JAHMHS010000004">
    <property type="protein sequence ID" value="KAK1731093.1"/>
    <property type="molecule type" value="Genomic_DNA"/>
</dbReference>
<organism evidence="1 2">
    <name type="scientific">Glomerella acutata</name>
    <name type="common">Colletotrichum acutatum</name>
    <dbReference type="NCBI Taxonomy" id="27357"/>
    <lineage>
        <taxon>Eukaryota</taxon>
        <taxon>Fungi</taxon>
        <taxon>Dikarya</taxon>
        <taxon>Ascomycota</taxon>
        <taxon>Pezizomycotina</taxon>
        <taxon>Sordariomycetes</taxon>
        <taxon>Hypocreomycetidae</taxon>
        <taxon>Glomerellales</taxon>
        <taxon>Glomerellaceae</taxon>
        <taxon>Colletotrichum</taxon>
        <taxon>Colletotrichum acutatum species complex</taxon>
    </lineage>
</organism>
<sequence>MSLEGTENDLSLGRKERRTGRLVVVTVFWKLRRNEQTFWAGTPDSRCSRRINLGLSLTCIRTLALRHMRWFGETDFCHFASSLSEPSIDVHTSMILQGTCGVDKVTDNPLLYTSAKAINRMRCHLQPRSVFAVPMRVSDLACLCSALSTAAHDVASLHHPRCPAANATMPLCQVADLSRISATVCLHLHLSTATLSTHICAAILPFPDHPSTRTRESTRPVLSFGTFGYATSSRWRPCQRTDSAQRPCELLNHTSADLAAVSRSLRYTVNTLVLYGYVSCIRTHSTVVLEIRELQSCGQVVCPLRERTATGKPQT</sequence>
<keyword evidence="2" id="KW-1185">Reference proteome</keyword>
<dbReference type="RefSeq" id="XP_060371148.1">
    <property type="nucleotide sequence ID" value="XM_060502223.1"/>
</dbReference>
<dbReference type="AlphaFoldDB" id="A0AAD9D246"/>
<dbReference type="Proteomes" id="UP001244207">
    <property type="component" value="Unassembled WGS sequence"/>
</dbReference>
<proteinExistence type="predicted"/>
<comment type="caution">
    <text evidence="1">The sequence shown here is derived from an EMBL/GenBank/DDBJ whole genome shotgun (WGS) entry which is preliminary data.</text>
</comment>
<evidence type="ECO:0000313" key="2">
    <source>
        <dbReference type="Proteomes" id="UP001244207"/>
    </source>
</evidence>
<evidence type="ECO:0000313" key="1">
    <source>
        <dbReference type="EMBL" id="KAK1731093.1"/>
    </source>
</evidence>